<dbReference type="InterPro" id="IPR000884">
    <property type="entry name" value="TSP1_rpt"/>
</dbReference>
<dbReference type="Pfam" id="PF02210">
    <property type="entry name" value="Laminin_G_2"/>
    <property type="match status" value="1"/>
</dbReference>
<keyword evidence="2" id="KW-1015">Disulfide bond</keyword>
<comment type="caution">
    <text evidence="3">Lacks conserved residue(s) required for the propagation of feature annotation.</text>
</comment>
<name>A0AAU9V1H3_EUPED</name>
<dbReference type="AlphaFoldDB" id="A0AAU9V1H3"/>
<evidence type="ECO:0000313" key="8">
    <source>
        <dbReference type="Proteomes" id="UP001153954"/>
    </source>
</evidence>
<dbReference type="Gene3D" id="2.60.120.200">
    <property type="match status" value="2"/>
</dbReference>
<dbReference type="InterPro" id="IPR052065">
    <property type="entry name" value="Compl_asym_regulator"/>
</dbReference>
<keyword evidence="5" id="KW-0472">Membrane</keyword>
<dbReference type="PROSITE" id="PS50092">
    <property type="entry name" value="TSP1"/>
    <property type="match status" value="4"/>
</dbReference>
<feature type="transmembrane region" description="Helical" evidence="5">
    <location>
        <begin position="871"/>
        <end position="892"/>
    </location>
</feature>
<keyword evidence="5" id="KW-1133">Transmembrane helix</keyword>
<dbReference type="PANTHER" id="PTHR22906">
    <property type="entry name" value="PROPERDIN"/>
    <property type="match status" value="1"/>
</dbReference>
<feature type="compositionally biased region" description="Polar residues" evidence="4">
    <location>
        <begin position="674"/>
        <end position="690"/>
    </location>
</feature>
<feature type="domain" description="Laminin G" evidence="6">
    <location>
        <begin position="542"/>
        <end position="790"/>
    </location>
</feature>
<evidence type="ECO:0000313" key="7">
    <source>
        <dbReference type="EMBL" id="CAH2103614.1"/>
    </source>
</evidence>
<feature type="region of interest" description="Disordered" evidence="4">
    <location>
        <begin position="673"/>
        <end position="701"/>
    </location>
</feature>
<dbReference type="SUPFAM" id="SSF49899">
    <property type="entry name" value="Concanavalin A-like lectins/glucanases"/>
    <property type="match status" value="2"/>
</dbReference>
<evidence type="ECO:0000259" key="6">
    <source>
        <dbReference type="PROSITE" id="PS50025"/>
    </source>
</evidence>
<dbReference type="Proteomes" id="UP001153954">
    <property type="component" value="Unassembled WGS sequence"/>
</dbReference>
<dbReference type="EMBL" id="CAKOGL010000026">
    <property type="protein sequence ID" value="CAH2103614.1"/>
    <property type="molecule type" value="Genomic_DNA"/>
</dbReference>
<evidence type="ECO:0000256" key="2">
    <source>
        <dbReference type="ARBA" id="ARBA00023157"/>
    </source>
</evidence>
<evidence type="ECO:0000256" key="4">
    <source>
        <dbReference type="SAM" id="MobiDB-lite"/>
    </source>
</evidence>
<sequence length="1080" mass="122743">MTYKTDFFSNKLVFTYGKYFLLLFFVHCKRPESKRLLATWRLECELGVIIDLDCPIDGGWSPWAPWSTCYGACDNVGHRRRIRECNNPSPSKDGLPCSGFDEQIESCYQKNCSVQDYRLIVEGDTSRTEALRQLEIIPAFMERCLQMECPYEAVEAALASENTWQLNSETLWNALQCVKHDLGCAVNGEWGEWSSWSACGAQCGKGLSWRVRRCDTPPPSVSHLVCLGAPLQNKECEGDQCAIDEQYLELSGSGTWSEWGEWTKCSEKCGAGIRRRKRTCIEKHTLISLTWATHCHGPCEELEICNIKNCLLNGGWSGWGAWGPCSKTCGAGKRSRTRSCTRPIPSGGGTNCLGPKVEVGSCHLIPCEGYSHTVAIFNGDSILQYDCPQTFSTFFHIYMRFMPLSPHGTLLRRGSIQNLLLRISLHKWHICLDASGSSKICSLPRTCAPTALEPSVWHTIMIAVTSEAVTIRINDAPIPIQSTFPCDPQLTRDKLNVFVGEKLHGEIQELTINFMLTNIFMERANSAKTGTHFFPTVASNIAYENANIEEAYINLENEQYLRLPCFKIQEEWQLELTIKPKSESGVILFISNYNGNRWFYMTLQSMRLIIKYTSEEFKSEATSSTECLPYQWLDIRLNKRKETNAIEVSINSGERLHVLLIDCKSDKQRRFKNENSNSRYRFAKNSSQNKHNQDQFKSESNHTEQQLLCNNEYFIGGLPLPLKNKITEDLAPFSGIIASLKINEKLLDLHNINMERYKNEAIQLSSRTASISGLYHEVIWDQSNKINLTCVHARATRSLYPAFWIYLDIVIENKNVCSIDDGRILRLQITTKNSRPGFYTCRASDNENTRNFITYGILGRSHYKISGPDTLSVIAVCTTVLLVIFTLAWLMIEGYHDVRDGYGFFRDAQHSSEDLVKNYNDQNAQAIEFQGTFNLARAKSRRRRRGLHIKAMLDTQEILNIRQKEGISYEHMQIEQEVPALPELKSSIIQQSHEIYRCEASYVNSPLQDSNITSLKTILSSPSSYNSPRLLCSRLLMTKPKITKKGNISKKVSLKSSTLENNSPVQIVLKKFRSLKSTDL</sequence>
<organism evidence="7 8">
    <name type="scientific">Euphydryas editha</name>
    <name type="common">Edith's checkerspot</name>
    <dbReference type="NCBI Taxonomy" id="104508"/>
    <lineage>
        <taxon>Eukaryota</taxon>
        <taxon>Metazoa</taxon>
        <taxon>Ecdysozoa</taxon>
        <taxon>Arthropoda</taxon>
        <taxon>Hexapoda</taxon>
        <taxon>Insecta</taxon>
        <taxon>Pterygota</taxon>
        <taxon>Neoptera</taxon>
        <taxon>Endopterygota</taxon>
        <taxon>Lepidoptera</taxon>
        <taxon>Glossata</taxon>
        <taxon>Ditrysia</taxon>
        <taxon>Papilionoidea</taxon>
        <taxon>Nymphalidae</taxon>
        <taxon>Nymphalinae</taxon>
        <taxon>Euphydryas</taxon>
    </lineage>
</organism>
<keyword evidence="8" id="KW-1185">Reference proteome</keyword>
<reference evidence="7" key="1">
    <citation type="submission" date="2022-03" db="EMBL/GenBank/DDBJ databases">
        <authorList>
            <person name="Tunstrom K."/>
        </authorList>
    </citation>
    <scope>NUCLEOTIDE SEQUENCE</scope>
</reference>
<accession>A0AAU9V1H3</accession>
<dbReference type="CDD" id="cd00110">
    <property type="entry name" value="LamG"/>
    <property type="match status" value="2"/>
</dbReference>
<comment type="caution">
    <text evidence="7">The sequence shown here is derived from an EMBL/GenBank/DDBJ whole genome shotgun (WGS) entry which is preliminary data.</text>
</comment>
<dbReference type="PROSITE" id="PS50025">
    <property type="entry name" value="LAM_G_DOMAIN"/>
    <property type="match status" value="1"/>
</dbReference>
<keyword evidence="1" id="KW-0677">Repeat</keyword>
<dbReference type="FunFam" id="2.20.100.10:FF:000001">
    <property type="entry name" value="semaphorin-5A isoform X1"/>
    <property type="match status" value="2"/>
</dbReference>
<evidence type="ECO:0000256" key="3">
    <source>
        <dbReference type="PROSITE-ProRule" id="PRU00122"/>
    </source>
</evidence>
<dbReference type="SMART" id="SM00209">
    <property type="entry name" value="TSP1"/>
    <property type="match status" value="4"/>
</dbReference>
<evidence type="ECO:0000256" key="1">
    <source>
        <dbReference type="ARBA" id="ARBA00022737"/>
    </source>
</evidence>
<dbReference type="Gene3D" id="2.20.100.10">
    <property type="entry name" value="Thrombospondin type-1 (TSP1) repeat"/>
    <property type="match status" value="4"/>
</dbReference>
<dbReference type="InterPro" id="IPR036383">
    <property type="entry name" value="TSP1_rpt_sf"/>
</dbReference>
<feature type="compositionally biased region" description="Basic and acidic residues" evidence="4">
    <location>
        <begin position="691"/>
        <end position="701"/>
    </location>
</feature>
<dbReference type="SUPFAM" id="SSF82895">
    <property type="entry name" value="TSP-1 type 1 repeat"/>
    <property type="match status" value="4"/>
</dbReference>
<dbReference type="Pfam" id="PF00090">
    <property type="entry name" value="TSP_1"/>
    <property type="match status" value="4"/>
</dbReference>
<dbReference type="InterPro" id="IPR013320">
    <property type="entry name" value="ConA-like_dom_sf"/>
</dbReference>
<gene>
    <name evidence="7" type="ORF">EEDITHA_LOCUS18096</name>
</gene>
<proteinExistence type="predicted"/>
<protein>
    <recommendedName>
        <fullName evidence="6">Laminin G domain-containing protein</fullName>
    </recommendedName>
</protein>
<dbReference type="SMART" id="SM00282">
    <property type="entry name" value="LamG"/>
    <property type="match status" value="2"/>
</dbReference>
<dbReference type="FunFam" id="2.20.100.10:FF:000002">
    <property type="entry name" value="Unc-5 netrin receptor C"/>
    <property type="match status" value="1"/>
</dbReference>
<evidence type="ECO:0000256" key="5">
    <source>
        <dbReference type="SAM" id="Phobius"/>
    </source>
</evidence>
<keyword evidence="5" id="KW-0812">Transmembrane</keyword>
<dbReference type="InterPro" id="IPR001791">
    <property type="entry name" value="Laminin_G"/>
</dbReference>
<dbReference type="PANTHER" id="PTHR22906:SF21">
    <property type="entry name" value="SEMA DOMAIN-CONTAINING PROTEIN"/>
    <property type="match status" value="1"/>
</dbReference>